<dbReference type="InterPro" id="IPR016167">
    <property type="entry name" value="FAD-bd_PCMH_sub1"/>
</dbReference>
<dbReference type="SUPFAM" id="SSF56176">
    <property type="entry name" value="FAD-binding/transporter-associated domain-like"/>
    <property type="match status" value="1"/>
</dbReference>
<name>A0ABN2RE29_9ACTN</name>
<keyword evidence="5" id="KW-0560">Oxidoreductase</keyword>
<evidence type="ECO:0000256" key="5">
    <source>
        <dbReference type="ARBA" id="ARBA00023002"/>
    </source>
</evidence>
<feature type="domain" description="FAD-binding PCMH-type" evidence="6">
    <location>
        <begin position="48"/>
        <end position="220"/>
    </location>
</feature>
<keyword evidence="3" id="KW-0285">Flavoprotein</keyword>
<organism evidence="7 8">
    <name type="scientific">Nocardioides panacihumi</name>
    <dbReference type="NCBI Taxonomy" id="400774"/>
    <lineage>
        <taxon>Bacteria</taxon>
        <taxon>Bacillati</taxon>
        <taxon>Actinomycetota</taxon>
        <taxon>Actinomycetes</taxon>
        <taxon>Propionibacteriales</taxon>
        <taxon>Nocardioidaceae</taxon>
        <taxon>Nocardioides</taxon>
    </lineage>
</organism>
<reference evidence="7 8" key="1">
    <citation type="journal article" date="2019" name="Int. J. Syst. Evol. Microbiol.">
        <title>The Global Catalogue of Microorganisms (GCM) 10K type strain sequencing project: providing services to taxonomists for standard genome sequencing and annotation.</title>
        <authorList>
            <consortium name="The Broad Institute Genomics Platform"/>
            <consortium name="The Broad Institute Genome Sequencing Center for Infectious Disease"/>
            <person name="Wu L."/>
            <person name="Ma J."/>
        </authorList>
    </citation>
    <scope>NUCLEOTIDE SEQUENCE [LARGE SCALE GENOMIC DNA]</scope>
    <source>
        <strain evidence="7 8">JCM 15309</strain>
    </source>
</reference>
<protein>
    <submittedName>
        <fullName evidence="7">FAD-binding oxidoreductase</fullName>
    </submittedName>
</protein>
<evidence type="ECO:0000313" key="8">
    <source>
        <dbReference type="Proteomes" id="UP001500571"/>
    </source>
</evidence>
<dbReference type="Gene3D" id="3.30.465.10">
    <property type="match status" value="1"/>
</dbReference>
<dbReference type="InterPro" id="IPR006093">
    <property type="entry name" value="Oxy_OxRdtase_FAD_BS"/>
</dbReference>
<dbReference type="PROSITE" id="PS00862">
    <property type="entry name" value="OX2_COVAL_FAD"/>
    <property type="match status" value="1"/>
</dbReference>
<dbReference type="Gene3D" id="3.40.462.20">
    <property type="match status" value="1"/>
</dbReference>
<dbReference type="PROSITE" id="PS51387">
    <property type="entry name" value="FAD_PCMH"/>
    <property type="match status" value="1"/>
</dbReference>
<dbReference type="Pfam" id="PF01565">
    <property type="entry name" value="FAD_binding_4"/>
    <property type="match status" value="1"/>
</dbReference>
<dbReference type="RefSeq" id="WP_344046114.1">
    <property type="nucleotide sequence ID" value="NZ_BAAAPB010000003.1"/>
</dbReference>
<dbReference type="PANTHER" id="PTHR42973:SF39">
    <property type="entry name" value="FAD-BINDING PCMH-TYPE DOMAIN-CONTAINING PROTEIN"/>
    <property type="match status" value="1"/>
</dbReference>
<comment type="cofactor">
    <cofactor evidence="1">
        <name>FAD</name>
        <dbReference type="ChEBI" id="CHEBI:57692"/>
    </cofactor>
</comment>
<dbReference type="InterPro" id="IPR016166">
    <property type="entry name" value="FAD-bd_PCMH"/>
</dbReference>
<evidence type="ECO:0000256" key="2">
    <source>
        <dbReference type="ARBA" id="ARBA00005466"/>
    </source>
</evidence>
<keyword evidence="8" id="KW-1185">Reference proteome</keyword>
<evidence type="ECO:0000256" key="1">
    <source>
        <dbReference type="ARBA" id="ARBA00001974"/>
    </source>
</evidence>
<accession>A0ABN2RE29</accession>
<evidence type="ECO:0000256" key="3">
    <source>
        <dbReference type="ARBA" id="ARBA00022630"/>
    </source>
</evidence>
<dbReference type="EMBL" id="BAAAPB010000003">
    <property type="protein sequence ID" value="GAA1967692.1"/>
    <property type="molecule type" value="Genomic_DNA"/>
</dbReference>
<dbReference type="InterPro" id="IPR036318">
    <property type="entry name" value="FAD-bd_PCMH-like_sf"/>
</dbReference>
<comment type="similarity">
    <text evidence="2">Belongs to the oxygen-dependent FAD-linked oxidoreductase family.</text>
</comment>
<dbReference type="Proteomes" id="UP001500571">
    <property type="component" value="Unassembled WGS sequence"/>
</dbReference>
<dbReference type="Gene3D" id="3.30.43.10">
    <property type="entry name" value="Uridine Diphospho-n-acetylenolpyruvylglucosamine Reductase, domain 2"/>
    <property type="match status" value="1"/>
</dbReference>
<dbReference type="PANTHER" id="PTHR42973">
    <property type="entry name" value="BINDING OXIDOREDUCTASE, PUTATIVE (AFU_ORTHOLOGUE AFUA_1G17690)-RELATED"/>
    <property type="match status" value="1"/>
</dbReference>
<gene>
    <name evidence="7" type="ORF">GCM10009798_30060</name>
</gene>
<dbReference type="InterPro" id="IPR050416">
    <property type="entry name" value="FAD-linked_Oxidoreductase"/>
</dbReference>
<dbReference type="InterPro" id="IPR006094">
    <property type="entry name" value="Oxid_FAD_bind_N"/>
</dbReference>
<sequence length="477" mass="49905">MSSTTTPVQDPFTTAAVRGLFGGRAADRVHLPGDPGYDGARIAWNFAVDQRPAAVVSVATPAEVTEVVRTAALAGLRVAPQSTGHNAAPLAERGLDDAIILRTGHLDAVTYDEARGIVRVEGGAVWEPVVDATAKYGKAVLHGSSPDVGVAGYSLGGGMGWYARKLGLATNSLTAVEIVIGDGTLVRADAENNRELFWAVRGGGGSFGVVTAMEFRTFDIETAYAGMLMWDLADMEPVLREWAAWGPTAPEEITTSFRAMRFPPIPEIPEFLRGRSVAVIDGAVIGSDERGAELLAGLRALRPQVDTFGRVPAPAVCRIHMDPEGGAPAVSRTATLGSMPDAAIDAFLGAVGPGADTHLLLAELRQLGGALGRPAEGAGALSHLEGDFVAFGLGMAPTPELAELGKVESAAFVEALEPFATGRPYLNFVETAGETRSAYGEDTWLQLKGIRSAVDPYGVFAANHPVPRLYEGGRPTA</sequence>
<evidence type="ECO:0000313" key="7">
    <source>
        <dbReference type="EMBL" id="GAA1967692.1"/>
    </source>
</evidence>
<dbReference type="InterPro" id="IPR016169">
    <property type="entry name" value="FAD-bd_PCMH_sub2"/>
</dbReference>
<comment type="caution">
    <text evidence="7">The sequence shown here is derived from an EMBL/GenBank/DDBJ whole genome shotgun (WGS) entry which is preliminary data.</text>
</comment>
<evidence type="ECO:0000259" key="6">
    <source>
        <dbReference type="PROSITE" id="PS51387"/>
    </source>
</evidence>
<proteinExistence type="inferred from homology"/>
<keyword evidence="4" id="KW-0274">FAD</keyword>
<evidence type="ECO:0000256" key="4">
    <source>
        <dbReference type="ARBA" id="ARBA00022827"/>
    </source>
</evidence>